<accession>A0A8J6L2G5</accession>
<feature type="compositionally biased region" description="Basic and acidic residues" evidence="4">
    <location>
        <begin position="23"/>
        <end position="35"/>
    </location>
</feature>
<feature type="region of interest" description="Disordered" evidence="4">
    <location>
        <begin position="15"/>
        <end position="64"/>
    </location>
</feature>
<dbReference type="GO" id="GO:0022627">
    <property type="term" value="C:cytosolic small ribosomal subunit"/>
    <property type="evidence" value="ECO:0007669"/>
    <property type="project" value="TreeGrafter"/>
</dbReference>
<evidence type="ECO:0000256" key="1">
    <source>
        <dbReference type="ARBA" id="ARBA00022730"/>
    </source>
</evidence>
<dbReference type="Pfam" id="PF16205">
    <property type="entry name" value="Ribosomal_S17_N"/>
    <property type="match status" value="1"/>
</dbReference>
<comment type="caution">
    <text evidence="6">The sequence shown here is derived from an EMBL/GenBank/DDBJ whole genome shotgun (WGS) entry which is preliminary data.</text>
</comment>
<feature type="compositionally biased region" description="Basic and acidic residues" evidence="4">
    <location>
        <begin position="54"/>
        <end position="64"/>
    </location>
</feature>
<feature type="domain" description="Small ribosomal subunit protein uS17 N-terminal" evidence="5">
    <location>
        <begin position="121"/>
        <end position="183"/>
    </location>
</feature>
<dbReference type="InterPro" id="IPR000266">
    <property type="entry name" value="Ribosomal_uS17"/>
</dbReference>
<dbReference type="Proteomes" id="UP000710432">
    <property type="component" value="Unassembled WGS sequence"/>
</dbReference>
<evidence type="ECO:0000256" key="2">
    <source>
        <dbReference type="ARBA" id="ARBA00022980"/>
    </source>
</evidence>
<keyword evidence="2 6" id="KW-0689">Ribosomal protein</keyword>
<dbReference type="Gene3D" id="2.40.50.1000">
    <property type="match status" value="2"/>
</dbReference>
<evidence type="ECO:0000313" key="6">
    <source>
        <dbReference type="EMBL" id="KAH0517284.1"/>
    </source>
</evidence>
<evidence type="ECO:0000259" key="5">
    <source>
        <dbReference type="Pfam" id="PF16205"/>
    </source>
</evidence>
<evidence type="ECO:0000256" key="4">
    <source>
        <dbReference type="SAM" id="MobiDB-lite"/>
    </source>
</evidence>
<keyword evidence="1" id="KW-0699">rRNA-binding</keyword>
<organism evidence="6 7">
    <name type="scientific">Microtus ochrogaster</name>
    <name type="common">Prairie vole</name>
    <dbReference type="NCBI Taxonomy" id="79684"/>
    <lineage>
        <taxon>Eukaryota</taxon>
        <taxon>Metazoa</taxon>
        <taxon>Chordata</taxon>
        <taxon>Craniata</taxon>
        <taxon>Vertebrata</taxon>
        <taxon>Euteleostomi</taxon>
        <taxon>Mammalia</taxon>
        <taxon>Eutheria</taxon>
        <taxon>Euarchontoglires</taxon>
        <taxon>Glires</taxon>
        <taxon>Rodentia</taxon>
        <taxon>Myomorpha</taxon>
        <taxon>Muroidea</taxon>
        <taxon>Cricetidae</taxon>
        <taxon>Arvicolinae</taxon>
        <taxon>Microtus</taxon>
    </lineage>
</organism>
<proteinExistence type="predicted"/>
<dbReference type="PANTHER" id="PTHR10744:SF9">
    <property type="entry name" value="40S RIBOSOMAL PROTEIN S11-RELATED"/>
    <property type="match status" value="1"/>
</dbReference>
<evidence type="ECO:0000313" key="7">
    <source>
        <dbReference type="Proteomes" id="UP000710432"/>
    </source>
</evidence>
<name>A0A8J6L2G5_MICOH</name>
<dbReference type="EMBL" id="JAATJU010016881">
    <property type="protein sequence ID" value="KAH0517284.1"/>
    <property type="molecule type" value="Genomic_DNA"/>
</dbReference>
<dbReference type="GO" id="GO:0006412">
    <property type="term" value="P:translation"/>
    <property type="evidence" value="ECO:0007669"/>
    <property type="project" value="InterPro"/>
</dbReference>
<dbReference type="GO" id="GO:0003735">
    <property type="term" value="F:structural constituent of ribosome"/>
    <property type="evidence" value="ECO:0007669"/>
    <property type="project" value="InterPro"/>
</dbReference>
<reference evidence="6" key="1">
    <citation type="submission" date="2020-03" db="EMBL/GenBank/DDBJ databases">
        <title>Studies in the Genomics of Life Span.</title>
        <authorList>
            <person name="Glass D."/>
        </authorList>
    </citation>
    <scope>NUCLEOTIDE SEQUENCE</scope>
    <source>
        <strain evidence="6">LTLLF</strain>
        <tissue evidence="6">Muscle</tissue>
    </source>
</reference>
<keyword evidence="1" id="KW-0694">RNA-binding</keyword>
<dbReference type="AlphaFoldDB" id="A0A8J6L2G5"/>
<dbReference type="Pfam" id="PF00366">
    <property type="entry name" value="Ribosomal_S17"/>
    <property type="match status" value="1"/>
</dbReference>
<gene>
    <name evidence="6" type="ORF">LTLLF_122175</name>
</gene>
<dbReference type="PANTHER" id="PTHR10744">
    <property type="entry name" value="40S RIBOSOMAL PROTEIN S11 FAMILY MEMBER"/>
    <property type="match status" value="1"/>
</dbReference>
<dbReference type="GO" id="GO:0019843">
    <property type="term" value="F:rRNA binding"/>
    <property type="evidence" value="ECO:0007669"/>
    <property type="project" value="UniProtKB-KW"/>
</dbReference>
<keyword evidence="3" id="KW-0687">Ribonucleoprotein</keyword>
<protein>
    <submittedName>
        <fullName evidence="6">40S ribosomal protein S11</fullName>
    </submittedName>
</protein>
<evidence type="ECO:0000256" key="3">
    <source>
        <dbReference type="ARBA" id="ARBA00023274"/>
    </source>
</evidence>
<sequence>MSWNGDAENMLMKVSMQTLRRSSGSEEAYRRRPETGEENSLSAPLQLSPLGSELTERTGREGEAARHAERSCGCGQFPFYLHWEKFLAVSLKAATRQAVREETWELAHLFSSPVRKMMGIQTEHAYQKQSSIFQTKKCVLLGEAPSVLQKHWSRLYKTPKEAMEDSYIEKNCPLNGNVSIQGRTPSGAVTQTKIQMPTVISWEYLTSTSTMALGSATRACLYTCSHFRDEDTDAHCHQLGLSYIHKYNGFEKYHKSMSVHLFPFQGCADGNTVTMGACRPLRFDVLKATKEQFHKF</sequence>
<dbReference type="InterPro" id="IPR032440">
    <property type="entry name" value="Ribosomal_uS17_N"/>
</dbReference>